<name>K4KS73_SIMAS</name>
<dbReference type="AlphaFoldDB" id="K4KS73"/>
<dbReference type="Proteomes" id="UP000000466">
    <property type="component" value="Chromosome"/>
</dbReference>
<evidence type="ECO:0000259" key="8">
    <source>
        <dbReference type="Pfam" id="PF01182"/>
    </source>
</evidence>
<evidence type="ECO:0000256" key="7">
    <source>
        <dbReference type="RuleBase" id="RU365095"/>
    </source>
</evidence>
<dbReference type="NCBIfam" id="TIGR01198">
    <property type="entry name" value="pgl"/>
    <property type="match status" value="1"/>
</dbReference>
<dbReference type="PANTHER" id="PTHR11054:SF0">
    <property type="entry name" value="6-PHOSPHOGLUCONOLACTONASE"/>
    <property type="match status" value="1"/>
</dbReference>
<comment type="function">
    <text evidence="2 7">Hydrolysis of 6-phosphogluconolactone to 6-phosphogluconate.</text>
</comment>
<dbReference type="KEGG" id="saga:M5M_19480"/>
<dbReference type="STRING" id="1117647.M5M_19480"/>
<comment type="pathway">
    <text evidence="3 7">Carbohydrate degradation; pentose phosphate pathway; D-ribulose 5-phosphate from D-glucose 6-phosphate (oxidative stage): step 2/3.</text>
</comment>
<dbReference type="RefSeq" id="WP_015049169.1">
    <property type="nucleotide sequence ID" value="NC_018868.3"/>
</dbReference>
<dbReference type="EC" id="3.1.1.31" evidence="5 7"/>
<evidence type="ECO:0000256" key="6">
    <source>
        <dbReference type="ARBA" id="ARBA00020337"/>
    </source>
</evidence>
<feature type="domain" description="Glucosamine/galactosamine-6-phosphate isomerase" evidence="8">
    <location>
        <begin position="9"/>
        <end position="218"/>
    </location>
</feature>
<dbReference type="GO" id="GO:0005975">
    <property type="term" value="P:carbohydrate metabolic process"/>
    <property type="evidence" value="ECO:0007669"/>
    <property type="project" value="UniProtKB-UniRule"/>
</dbReference>
<dbReference type="InterPro" id="IPR006148">
    <property type="entry name" value="Glc/Gal-6P_isomerase"/>
</dbReference>
<evidence type="ECO:0000256" key="1">
    <source>
        <dbReference type="ARBA" id="ARBA00000832"/>
    </source>
</evidence>
<dbReference type="InterPro" id="IPR037171">
    <property type="entry name" value="NagB/RpiA_transferase-like"/>
</dbReference>
<proteinExistence type="inferred from homology"/>
<dbReference type="OrthoDB" id="9810967at2"/>
<reference evidence="9 10" key="1">
    <citation type="journal article" date="2013" name="Genome Announc.">
        <title>Complete genome sequence of Simiduia agarivorans SA1(T), a marine bacterium able to degrade a variety of polysaccharides.</title>
        <authorList>
            <person name="Lin S.Y."/>
            <person name="Shieh W.Y."/>
            <person name="Chen J.S."/>
            <person name="Tang S.L."/>
        </authorList>
    </citation>
    <scope>NUCLEOTIDE SEQUENCE [LARGE SCALE GENOMIC DNA]</scope>
    <source>
        <strain evidence="10">DSM 21679 / JCM 13881 / BCRC 17597 / SA1</strain>
    </source>
</reference>
<dbReference type="CDD" id="cd01400">
    <property type="entry name" value="6PGL"/>
    <property type="match status" value="1"/>
</dbReference>
<keyword evidence="10" id="KW-1185">Reference proteome</keyword>
<evidence type="ECO:0000256" key="3">
    <source>
        <dbReference type="ARBA" id="ARBA00004961"/>
    </source>
</evidence>
<dbReference type="Pfam" id="PF01182">
    <property type="entry name" value="Glucosamine_iso"/>
    <property type="match status" value="1"/>
</dbReference>
<evidence type="ECO:0000256" key="2">
    <source>
        <dbReference type="ARBA" id="ARBA00002681"/>
    </source>
</evidence>
<accession>K4KS73</accession>
<dbReference type="GO" id="GO:0006098">
    <property type="term" value="P:pentose-phosphate shunt"/>
    <property type="evidence" value="ECO:0007669"/>
    <property type="project" value="UniProtKB-UniPathway"/>
</dbReference>
<dbReference type="Gene3D" id="3.40.50.1360">
    <property type="match status" value="1"/>
</dbReference>
<sequence>MIREFVFETKAALLTQLEQDLLAQVKQVLASEGAASLLLSGGSTPGPVYEALGKTLDPLVQIALVDDRWVDVDHKGSNEALLKRCFPEHAIVGMKTPDATPQAAVAEVNQRYATLAQPFAVTVLGMGPDGHTASLFPNAHGLDAALAADASLCAAITAHPSAVTGELVDRMTLTLNGILNSRKLVLLITGQDKWDVYQKAKTADDVKLTPVSAVLQQQAVDLDVYWVA</sequence>
<protein>
    <recommendedName>
        <fullName evidence="6 7">6-phosphogluconolactonase</fullName>
        <shortName evidence="7">6PGL</shortName>
        <ecNumber evidence="5 7">3.1.1.31</ecNumber>
    </recommendedName>
</protein>
<dbReference type="PANTHER" id="PTHR11054">
    <property type="entry name" value="6-PHOSPHOGLUCONOLACTONASE"/>
    <property type="match status" value="1"/>
</dbReference>
<gene>
    <name evidence="7" type="primary">pgl</name>
    <name evidence="9" type="ordered locus">M5M_19480</name>
</gene>
<dbReference type="EMBL" id="CP003746">
    <property type="protein sequence ID" value="AFV01019.1"/>
    <property type="molecule type" value="Genomic_DNA"/>
</dbReference>
<dbReference type="InterPro" id="IPR005900">
    <property type="entry name" value="6-phosphogluconolactonase_DevB"/>
</dbReference>
<dbReference type="eggNOG" id="COG0363">
    <property type="taxonomic scope" value="Bacteria"/>
</dbReference>
<organism evidence="9 10">
    <name type="scientific">Simiduia agarivorans (strain DSM 21679 / JCM 13881 / BCRC 17597 / SA1)</name>
    <dbReference type="NCBI Taxonomy" id="1117647"/>
    <lineage>
        <taxon>Bacteria</taxon>
        <taxon>Pseudomonadati</taxon>
        <taxon>Pseudomonadota</taxon>
        <taxon>Gammaproteobacteria</taxon>
        <taxon>Cellvibrionales</taxon>
        <taxon>Cellvibrionaceae</taxon>
        <taxon>Simiduia</taxon>
    </lineage>
</organism>
<evidence type="ECO:0000313" key="9">
    <source>
        <dbReference type="EMBL" id="AFV01019.1"/>
    </source>
</evidence>
<evidence type="ECO:0000256" key="4">
    <source>
        <dbReference type="ARBA" id="ARBA00010662"/>
    </source>
</evidence>
<comment type="catalytic activity">
    <reaction evidence="1 7">
        <text>6-phospho-D-glucono-1,5-lactone + H2O = 6-phospho-D-gluconate + H(+)</text>
        <dbReference type="Rhea" id="RHEA:12556"/>
        <dbReference type="ChEBI" id="CHEBI:15377"/>
        <dbReference type="ChEBI" id="CHEBI:15378"/>
        <dbReference type="ChEBI" id="CHEBI:57955"/>
        <dbReference type="ChEBI" id="CHEBI:58759"/>
        <dbReference type="EC" id="3.1.1.31"/>
    </reaction>
</comment>
<dbReference type="InterPro" id="IPR039104">
    <property type="entry name" value="6PGL"/>
</dbReference>
<dbReference type="UniPathway" id="UPA00115">
    <property type="reaction ID" value="UER00409"/>
</dbReference>
<evidence type="ECO:0000256" key="5">
    <source>
        <dbReference type="ARBA" id="ARBA00013198"/>
    </source>
</evidence>
<evidence type="ECO:0000313" key="10">
    <source>
        <dbReference type="Proteomes" id="UP000000466"/>
    </source>
</evidence>
<comment type="similarity">
    <text evidence="4 7">Belongs to the glucosamine/galactosamine-6-phosphate isomerase family. 6-phosphogluconolactonase subfamily.</text>
</comment>
<dbReference type="HOGENOM" id="CLU_053947_2_1_6"/>
<dbReference type="SUPFAM" id="SSF100950">
    <property type="entry name" value="NagB/RpiA/CoA transferase-like"/>
    <property type="match status" value="1"/>
</dbReference>
<dbReference type="GO" id="GO:0017057">
    <property type="term" value="F:6-phosphogluconolactonase activity"/>
    <property type="evidence" value="ECO:0007669"/>
    <property type="project" value="UniProtKB-UniRule"/>
</dbReference>
<keyword evidence="7" id="KW-0378">Hydrolase</keyword>